<comment type="similarity">
    <text evidence="1">Belongs to the thioesterase family.</text>
</comment>
<evidence type="ECO:0000313" key="3">
    <source>
        <dbReference type="EMBL" id="AJQ95252.1"/>
    </source>
</evidence>
<reference evidence="3 4" key="1">
    <citation type="submission" date="2014-01" db="EMBL/GenBank/DDBJ databases">
        <title>Full genme sequencing of cellulolytic bacterium Gynuella sunshinyii YC6258T gen. nov., sp. nov.</title>
        <authorList>
            <person name="Khan H."/>
            <person name="Chung E.J."/>
            <person name="Chung Y.R."/>
        </authorList>
    </citation>
    <scope>NUCLEOTIDE SEQUENCE [LARGE SCALE GENOMIC DNA]</scope>
    <source>
        <strain evidence="3 4">YC6258</strain>
    </source>
</reference>
<sequence>MPGRAERLNEKPLESIDELIDILINELPLQDSIPYAFFGHSLGARIAYQLTRELKLRRKKMPQHLFVSAVRSPNLPRNRDNLHHLPDAEFLEKMAELGGTDEAALHNKELMELLLPALKADFKMIETCPPADPVPLDIHASLLFGKSDFPDTEIQHLSWQKHFHKTPECHVFDGGHFFIHDYTRDIVDIIYKRLKRHMMTMPI</sequence>
<dbReference type="GO" id="GO:0008610">
    <property type="term" value="P:lipid biosynthetic process"/>
    <property type="evidence" value="ECO:0007669"/>
    <property type="project" value="TreeGrafter"/>
</dbReference>
<dbReference type="Proteomes" id="UP000032266">
    <property type="component" value="Chromosome"/>
</dbReference>
<dbReference type="HOGENOM" id="CLU_070456_2_0_6"/>
<protein>
    <submittedName>
        <fullName evidence="3">Putative thioesterase involved in non-ribosomal peptide biosynthesis</fullName>
    </submittedName>
</protein>
<dbReference type="InterPro" id="IPR029058">
    <property type="entry name" value="AB_hydrolase_fold"/>
</dbReference>
<dbReference type="EMBL" id="CP007142">
    <property type="protein sequence ID" value="AJQ95252.1"/>
    <property type="molecule type" value="Genomic_DNA"/>
</dbReference>
<evidence type="ECO:0000256" key="1">
    <source>
        <dbReference type="ARBA" id="ARBA00007169"/>
    </source>
</evidence>
<accession>A0A0C5VKS3</accession>
<gene>
    <name evidence="3" type="ORF">YC6258_03216</name>
</gene>
<dbReference type="STRING" id="1445510.YC6258_03216"/>
<dbReference type="AlphaFoldDB" id="A0A0C5VKS3"/>
<dbReference type="Gene3D" id="3.40.50.1820">
    <property type="entry name" value="alpha/beta hydrolase"/>
    <property type="match status" value="1"/>
</dbReference>
<dbReference type="PANTHER" id="PTHR11487">
    <property type="entry name" value="THIOESTERASE"/>
    <property type="match status" value="1"/>
</dbReference>
<name>A0A0C5VKS3_9GAMM</name>
<evidence type="ECO:0000259" key="2">
    <source>
        <dbReference type="Pfam" id="PF00975"/>
    </source>
</evidence>
<organism evidence="3 4">
    <name type="scientific">Gynuella sunshinyii YC6258</name>
    <dbReference type="NCBI Taxonomy" id="1445510"/>
    <lineage>
        <taxon>Bacteria</taxon>
        <taxon>Pseudomonadati</taxon>
        <taxon>Pseudomonadota</taxon>
        <taxon>Gammaproteobacteria</taxon>
        <taxon>Oceanospirillales</taxon>
        <taxon>Saccharospirillaceae</taxon>
        <taxon>Gynuella</taxon>
    </lineage>
</organism>
<dbReference type="SUPFAM" id="SSF53474">
    <property type="entry name" value="alpha/beta-Hydrolases"/>
    <property type="match status" value="1"/>
</dbReference>
<dbReference type="InterPro" id="IPR001031">
    <property type="entry name" value="Thioesterase"/>
</dbReference>
<feature type="domain" description="Thioesterase" evidence="2">
    <location>
        <begin position="2"/>
        <end position="191"/>
    </location>
</feature>
<dbReference type="PANTHER" id="PTHR11487:SF0">
    <property type="entry name" value="S-ACYL FATTY ACID SYNTHASE THIOESTERASE, MEDIUM CHAIN"/>
    <property type="match status" value="1"/>
</dbReference>
<proteinExistence type="inferred from homology"/>
<evidence type="ECO:0000313" key="4">
    <source>
        <dbReference type="Proteomes" id="UP000032266"/>
    </source>
</evidence>
<dbReference type="InterPro" id="IPR012223">
    <property type="entry name" value="TEII"/>
</dbReference>
<dbReference type="KEGG" id="gsn:YC6258_03216"/>
<keyword evidence="4" id="KW-1185">Reference proteome</keyword>
<dbReference type="Pfam" id="PF00975">
    <property type="entry name" value="Thioesterase"/>
    <property type="match status" value="1"/>
</dbReference>